<proteinExistence type="predicted"/>
<feature type="region of interest" description="Disordered" evidence="1">
    <location>
        <begin position="309"/>
        <end position="341"/>
    </location>
</feature>
<feature type="compositionally biased region" description="Basic and acidic residues" evidence="1">
    <location>
        <begin position="191"/>
        <end position="206"/>
    </location>
</feature>
<protein>
    <submittedName>
        <fullName evidence="2">Uncharacterized protein</fullName>
    </submittedName>
</protein>
<feature type="compositionally biased region" description="Basic and acidic residues" evidence="1">
    <location>
        <begin position="309"/>
        <end position="326"/>
    </location>
</feature>
<feature type="region of interest" description="Disordered" evidence="1">
    <location>
        <begin position="127"/>
        <end position="280"/>
    </location>
</feature>
<feature type="compositionally biased region" description="Polar residues" evidence="1">
    <location>
        <begin position="8"/>
        <end position="18"/>
    </location>
</feature>
<comment type="caution">
    <text evidence="2">The sequence shown here is derived from an EMBL/GenBank/DDBJ whole genome shotgun (WGS) entry which is preliminary data.</text>
</comment>
<dbReference type="VEuPathDB" id="FungiDB:CJI97_002603"/>
<evidence type="ECO:0000313" key="2">
    <source>
        <dbReference type="EMBL" id="KND95983.1"/>
    </source>
</evidence>
<dbReference type="AlphaFoldDB" id="A0A0L0NPJ9"/>
<feature type="compositionally biased region" description="Acidic residues" evidence="1">
    <location>
        <begin position="132"/>
        <end position="141"/>
    </location>
</feature>
<accession>A0A0L0NPJ9</accession>
<feature type="compositionally biased region" description="Acidic residues" evidence="1">
    <location>
        <begin position="222"/>
        <end position="233"/>
    </location>
</feature>
<dbReference type="Proteomes" id="UP000037122">
    <property type="component" value="Unassembled WGS sequence"/>
</dbReference>
<gene>
    <name evidence="2" type="ORF">QG37_07695</name>
</gene>
<reference evidence="3" key="1">
    <citation type="journal article" date="2015" name="BMC Genomics">
        <title>Draft genome of a commonly misdiagnosed multidrug resistant pathogen Candida auris.</title>
        <authorList>
            <person name="Chatterjee S."/>
            <person name="Alampalli S.V."/>
            <person name="Nageshan R.K."/>
            <person name="Chettiar S.T."/>
            <person name="Joshi S."/>
            <person name="Tatu U.S."/>
        </authorList>
    </citation>
    <scope>NUCLEOTIDE SEQUENCE [LARGE SCALE GENOMIC DNA]</scope>
    <source>
        <strain evidence="3">6684</strain>
    </source>
</reference>
<organism evidence="2 3">
    <name type="scientific">Candidozyma auris</name>
    <name type="common">Yeast</name>
    <name type="synonym">Candida auris</name>
    <dbReference type="NCBI Taxonomy" id="498019"/>
    <lineage>
        <taxon>Eukaryota</taxon>
        <taxon>Fungi</taxon>
        <taxon>Dikarya</taxon>
        <taxon>Ascomycota</taxon>
        <taxon>Saccharomycotina</taxon>
        <taxon>Pichiomycetes</taxon>
        <taxon>Metschnikowiaceae</taxon>
        <taxon>Candidozyma</taxon>
    </lineage>
</organism>
<dbReference type="EMBL" id="LGST01000062">
    <property type="protein sequence ID" value="KND95983.1"/>
    <property type="molecule type" value="Genomic_DNA"/>
</dbReference>
<dbReference type="VEuPathDB" id="FungiDB:B9J08_001942"/>
<dbReference type="VEuPathDB" id="FungiDB:CJJ09_001540"/>
<dbReference type="VEuPathDB" id="FungiDB:QG37_07695"/>
<evidence type="ECO:0000313" key="3">
    <source>
        <dbReference type="Proteomes" id="UP000037122"/>
    </source>
</evidence>
<feature type="compositionally biased region" description="Basic and acidic residues" evidence="1">
    <location>
        <begin position="75"/>
        <end position="87"/>
    </location>
</feature>
<feature type="compositionally biased region" description="Polar residues" evidence="1">
    <location>
        <begin position="88"/>
        <end position="100"/>
    </location>
</feature>
<sequence>MSDEESELNPQMLSPSDSGKSDIEFSDTQIETPRAFRETSRSVLTKTTTTEIPLKDEPSSSKNKTPTRFNSLPASDRDLIANEKLISDDNQFTPHGNQGSPGRIPRLQWSREKVDSFDKNDFKSAELKDFNSEFDSEDEESNSWGDKGIEQPTITLDERSRLKKRNLTSSPRKSSPLRREINTFSTSMSGSKDDQHERAGKAKSAEDILQSIGTSISRLQESESENEFDDYEEHLDSNPEMDFSDDDMALNDLNELLPSRRRQKADERDTSNKILSDGQDSESISHILRGEWIKSNVRAMDEVFNDEKRTNFVGEKDNSEDLERQRKGSPSRSRNLGKANRKRVVQKSLRLKSKQQVRYKTWPAEKWDKLIRLVDLSVPNDAIISSNLVVRELGCQNKAELAKRVEFIKHYFR</sequence>
<dbReference type="VEuPathDB" id="FungiDB:CJJ07_005161"/>
<evidence type="ECO:0000256" key="1">
    <source>
        <dbReference type="SAM" id="MobiDB-lite"/>
    </source>
</evidence>
<name>A0A0L0NPJ9_CANAR</name>
<feature type="region of interest" description="Disordered" evidence="1">
    <location>
        <begin position="1"/>
        <end position="112"/>
    </location>
</feature>
<feature type="compositionally biased region" description="Polar residues" evidence="1">
    <location>
        <begin position="60"/>
        <end position="73"/>
    </location>
</feature>
<dbReference type="VEuPathDB" id="FungiDB:CJI96_0000399"/>